<protein>
    <recommendedName>
        <fullName evidence="3">DUF692 domain-containing protein</fullName>
    </recommendedName>
</protein>
<dbReference type="Gene3D" id="3.20.20.150">
    <property type="entry name" value="Divalent-metal-dependent TIM barrel enzymes"/>
    <property type="match status" value="1"/>
</dbReference>
<dbReference type="PANTHER" id="PTHR42194">
    <property type="entry name" value="UPF0276 PROTEIN HI_1600"/>
    <property type="match status" value="1"/>
</dbReference>
<dbReference type="EMBL" id="CP022203">
    <property type="protein sequence ID" value="ATB48448.1"/>
    <property type="molecule type" value="Genomic_DNA"/>
</dbReference>
<proteinExistence type="predicted"/>
<dbReference type="PANTHER" id="PTHR42194:SF1">
    <property type="entry name" value="UPF0276 PROTEIN HI_1600"/>
    <property type="match status" value="1"/>
</dbReference>
<accession>A0A250JXP2</accession>
<organism evidence="1 2">
    <name type="scientific">Corallococcus macrosporus DSM 14697</name>
    <dbReference type="NCBI Taxonomy" id="1189310"/>
    <lineage>
        <taxon>Bacteria</taxon>
        <taxon>Pseudomonadati</taxon>
        <taxon>Myxococcota</taxon>
        <taxon>Myxococcia</taxon>
        <taxon>Myxococcales</taxon>
        <taxon>Cystobacterineae</taxon>
        <taxon>Myxococcaceae</taxon>
        <taxon>Corallococcus</taxon>
    </lineage>
</organism>
<evidence type="ECO:0000313" key="2">
    <source>
        <dbReference type="Proteomes" id="UP000217343"/>
    </source>
</evidence>
<dbReference type="KEGG" id="mmas:MYMAC_004075"/>
<sequence length="563" mass="61477">MAVAAGRVYVEEMTHAAPPSWTLPWRGLGLSSNLSMADVPQPYRLLDASPGLFDYVEYSAPLSLEESKAHASLFPEMWRRRQDVPVLFHPVHLNLWGPGLEPARALVELDAHARAVESPWVGNDVGWWHVEGQPFPGYLYFTPPFNEAGLEASVAHALHVQRHLSMPLVLENPAVLARRGQWHVLDFMAKLHARTGAPLLLDLGHLFSHQLSAGLPLETGLEGFPLDQVIELHIAGGVVTHRGPRRFYVDDHTQPVREELFELLASLIPRCPSLRAVTFEGDGHPPEVAAASLRRLRELVPAGARPPLTWRVPEASAAPVPALTEDSQPWALFDAGYGAAPVTSVEDEAGTLADQDFRLAVVAEVLDRDWPLTRLLLAGTREALAAFTGSKEFRKLFSPLGRSPGQAFASWAMRRLRESPDEGGSAALTLEMLLPSLFLRRVPAPAPGQVGLMEDVRAGSLPVDLSELVHAARAVRRHLTARAWASGVLELSGLESLNQVARRAGPGPWSFTARRRAGGLEVTTVSPAMGEFLRMLAVQPLTEAEVAPGLVEEARQRGLIRRG</sequence>
<reference evidence="1 2" key="1">
    <citation type="submission" date="2017-06" db="EMBL/GenBank/DDBJ databases">
        <title>Sequencing and comparative analysis of myxobacterial genomes.</title>
        <authorList>
            <person name="Rupp O."/>
            <person name="Goesmann A."/>
            <person name="Sogaard-Andersen L."/>
        </authorList>
    </citation>
    <scope>NUCLEOTIDE SEQUENCE [LARGE SCALE GENOMIC DNA]</scope>
    <source>
        <strain evidence="1 2">DSM 14697</strain>
    </source>
</reference>
<dbReference type="AlphaFoldDB" id="A0A250JXP2"/>
<evidence type="ECO:0008006" key="3">
    <source>
        <dbReference type="Google" id="ProtNLM"/>
    </source>
</evidence>
<dbReference type="RefSeq" id="WP_095959308.1">
    <property type="nucleotide sequence ID" value="NZ_CP022203.1"/>
</dbReference>
<keyword evidence="2" id="KW-1185">Reference proteome</keyword>
<dbReference type="OrthoDB" id="9763101at2"/>
<name>A0A250JXP2_9BACT</name>
<dbReference type="Pfam" id="PF05114">
    <property type="entry name" value="MbnB_TglH_ChrH"/>
    <property type="match status" value="1"/>
</dbReference>
<evidence type="ECO:0000313" key="1">
    <source>
        <dbReference type="EMBL" id="ATB48448.1"/>
    </source>
</evidence>
<dbReference type="Proteomes" id="UP000217343">
    <property type="component" value="Chromosome"/>
</dbReference>
<gene>
    <name evidence="1" type="ORF">MYMAC_004075</name>
</gene>
<dbReference type="InterPro" id="IPR007801">
    <property type="entry name" value="MbnB/TglH/ChrH"/>
</dbReference>